<organism evidence="2 3">
    <name type="scientific">Alkaliphilus flagellatus</name>
    <dbReference type="NCBI Taxonomy" id="2841507"/>
    <lineage>
        <taxon>Bacteria</taxon>
        <taxon>Bacillati</taxon>
        <taxon>Bacillota</taxon>
        <taxon>Clostridia</taxon>
        <taxon>Peptostreptococcales</taxon>
        <taxon>Natronincolaceae</taxon>
        <taxon>Alkaliphilus</taxon>
    </lineage>
</organism>
<sequence length="124" mass="13415">MISILGALVFGIATIIYVLLALGFPLGEFALGGKYKVMPIQFRIVCAISVLVQLFAIVIILQAGGIISLLFSLKATKMICFFFAAYLSLNSIMNALSNSKKEKFIVTPLSIIAAVCFWITAFNA</sequence>
<protein>
    <submittedName>
        <fullName evidence="2">Uncharacterized protein</fullName>
    </submittedName>
</protein>
<proteinExistence type="predicted"/>
<keyword evidence="1" id="KW-1133">Transmembrane helix</keyword>
<evidence type="ECO:0000313" key="2">
    <source>
        <dbReference type="EMBL" id="MBU5677759.1"/>
    </source>
</evidence>
<feature type="transmembrane region" description="Helical" evidence="1">
    <location>
        <begin position="75"/>
        <end position="92"/>
    </location>
</feature>
<accession>A0ABS6G5V8</accession>
<dbReference type="Proteomes" id="UP000779508">
    <property type="component" value="Unassembled WGS sequence"/>
</dbReference>
<name>A0ABS6G5V8_9FIRM</name>
<feature type="transmembrane region" description="Helical" evidence="1">
    <location>
        <begin position="44"/>
        <end position="69"/>
    </location>
</feature>
<gene>
    <name evidence="2" type="ORF">KQI88_15170</name>
</gene>
<keyword evidence="1" id="KW-0472">Membrane</keyword>
<dbReference type="EMBL" id="JAHLQK010000006">
    <property type="protein sequence ID" value="MBU5677759.1"/>
    <property type="molecule type" value="Genomic_DNA"/>
</dbReference>
<keyword evidence="3" id="KW-1185">Reference proteome</keyword>
<evidence type="ECO:0000313" key="3">
    <source>
        <dbReference type="Proteomes" id="UP000779508"/>
    </source>
</evidence>
<comment type="caution">
    <text evidence="2">The sequence shown here is derived from an EMBL/GenBank/DDBJ whole genome shotgun (WGS) entry which is preliminary data.</text>
</comment>
<dbReference type="RefSeq" id="WP_216418747.1">
    <property type="nucleotide sequence ID" value="NZ_JAHLQK010000006.1"/>
</dbReference>
<feature type="transmembrane region" description="Helical" evidence="1">
    <location>
        <begin position="6"/>
        <end position="32"/>
    </location>
</feature>
<reference evidence="2 3" key="1">
    <citation type="submission" date="2021-06" db="EMBL/GenBank/DDBJ databases">
        <authorList>
            <person name="Sun Q."/>
            <person name="Li D."/>
        </authorList>
    </citation>
    <scope>NUCLEOTIDE SEQUENCE [LARGE SCALE GENOMIC DNA]</scope>
    <source>
        <strain evidence="2 3">MSJ-5</strain>
    </source>
</reference>
<keyword evidence="1" id="KW-0812">Transmembrane</keyword>
<evidence type="ECO:0000256" key="1">
    <source>
        <dbReference type="SAM" id="Phobius"/>
    </source>
</evidence>
<feature type="transmembrane region" description="Helical" evidence="1">
    <location>
        <begin position="104"/>
        <end position="122"/>
    </location>
</feature>